<proteinExistence type="predicted"/>
<sequence length="40" mass="4495">MKAGHPSLIEPRLGSHLSITMSLPVHWLTDCHTTRRTNPC</sequence>
<accession>A0A0E9Q8X4</accession>
<reference evidence="1" key="2">
    <citation type="journal article" date="2015" name="Fish Shellfish Immunol.">
        <title>Early steps in the European eel (Anguilla anguilla)-Vibrio vulnificus interaction in the gills: Role of the RtxA13 toxin.</title>
        <authorList>
            <person name="Callol A."/>
            <person name="Pajuelo D."/>
            <person name="Ebbesson L."/>
            <person name="Teles M."/>
            <person name="MacKenzie S."/>
            <person name="Amaro C."/>
        </authorList>
    </citation>
    <scope>NUCLEOTIDE SEQUENCE</scope>
</reference>
<evidence type="ECO:0000313" key="1">
    <source>
        <dbReference type="EMBL" id="JAH12573.1"/>
    </source>
</evidence>
<dbReference type="AlphaFoldDB" id="A0A0E9Q8X4"/>
<protein>
    <submittedName>
        <fullName evidence="1">Uncharacterized protein</fullName>
    </submittedName>
</protein>
<organism evidence="1">
    <name type="scientific">Anguilla anguilla</name>
    <name type="common">European freshwater eel</name>
    <name type="synonym">Muraena anguilla</name>
    <dbReference type="NCBI Taxonomy" id="7936"/>
    <lineage>
        <taxon>Eukaryota</taxon>
        <taxon>Metazoa</taxon>
        <taxon>Chordata</taxon>
        <taxon>Craniata</taxon>
        <taxon>Vertebrata</taxon>
        <taxon>Euteleostomi</taxon>
        <taxon>Actinopterygii</taxon>
        <taxon>Neopterygii</taxon>
        <taxon>Teleostei</taxon>
        <taxon>Anguilliformes</taxon>
        <taxon>Anguillidae</taxon>
        <taxon>Anguilla</taxon>
    </lineage>
</organism>
<dbReference type="EMBL" id="GBXM01096004">
    <property type="protein sequence ID" value="JAH12573.1"/>
    <property type="molecule type" value="Transcribed_RNA"/>
</dbReference>
<reference evidence="1" key="1">
    <citation type="submission" date="2014-11" db="EMBL/GenBank/DDBJ databases">
        <authorList>
            <person name="Amaro Gonzalez C."/>
        </authorList>
    </citation>
    <scope>NUCLEOTIDE SEQUENCE</scope>
</reference>
<name>A0A0E9Q8X4_ANGAN</name>